<dbReference type="GO" id="GO:0140359">
    <property type="term" value="F:ABC-type transporter activity"/>
    <property type="evidence" value="ECO:0007669"/>
    <property type="project" value="InterPro"/>
</dbReference>
<feature type="domain" description="ABC transporter" evidence="13">
    <location>
        <begin position="382"/>
        <end position="618"/>
    </location>
</feature>
<evidence type="ECO:0000256" key="4">
    <source>
        <dbReference type="ARBA" id="ARBA00022692"/>
    </source>
</evidence>
<dbReference type="PROSITE" id="PS50893">
    <property type="entry name" value="ABC_TRANSPORTER_2"/>
    <property type="match status" value="2"/>
</dbReference>
<dbReference type="OrthoDB" id="6500128at2759"/>
<evidence type="ECO:0000256" key="10">
    <source>
        <dbReference type="ARBA" id="ARBA00023180"/>
    </source>
</evidence>
<comment type="subcellular location">
    <subcellularLocation>
        <location evidence="1">Cell membrane</location>
        <topology evidence="1">Multi-pass membrane protein</topology>
    </subcellularLocation>
</comment>
<evidence type="ECO:0000259" key="13">
    <source>
        <dbReference type="PROSITE" id="PS50893"/>
    </source>
</evidence>
<feature type="transmembrane region" description="Helical" evidence="12">
    <location>
        <begin position="854"/>
        <end position="874"/>
    </location>
</feature>
<evidence type="ECO:0000256" key="5">
    <source>
        <dbReference type="ARBA" id="ARBA00022737"/>
    </source>
</evidence>
<keyword evidence="5" id="KW-0677">Repeat</keyword>
<proteinExistence type="inferred from homology"/>
<protein>
    <submittedName>
        <fullName evidence="15">ABC transporter B family member</fullName>
    </submittedName>
</protein>
<name>A0A9E7JP42_9LILI</name>
<dbReference type="Gene3D" id="1.20.1560.10">
    <property type="entry name" value="ABC transporter type 1, transmembrane domain"/>
    <property type="match status" value="1"/>
</dbReference>
<dbReference type="InterPro" id="IPR017871">
    <property type="entry name" value="ABC_transporter-like_CS"/>
</dbReference>
<sequence>MGDESTKIGEAEADESGGERGRNKQPVERVAFYKLLSFADAWDAVLMTTGTIGAIGSGLAMPIMTFIFAEVINTFGVANRESIVREVSKVRHSLHLCVDTGSGVASFLQVACWMITGERQATRIRGLYLKAILRQEIGFFDNETSTGEVIGRMSGDTILIQDAIGEKVGKCLQLAATFFGSFVVAFTKGWLLSLVLTASIPLIVIAGAAMSLIIFRSSSRGQKAYAEAGTVVEHTVGSIRTVRKDSLLHSAFKVAAFNGEKQAINNYKKLIKKAYGAVVQEGIAAGVGIGCVLLIIFCNYGLAVWYGAKLIIEKGYKGADVFNCMVTITTGAISLGQASPCLTAFSAGQAAAYKMFETINRKPEIDVYDASGIVPEDVKGDVELKDVRFSYPARPDQLIFNSFSLFVPSGTTMALVGESGSGKSTVISLVERFYDPQAGQVLIDGIDLKELRLKWVREQIGLVSQEPVLFTTTIRENIAYGKEGATAEEIQRAAKLANAAKFIDKMPNGLDTMVGEHGTQLSGGQKQRIAIARVILKNPKILLLDEATSALDAESERIVQEALETIMTDRTTIVVAHRLSTIKNADTISVVSRGELVEQGSHAELIKDPYGSYSQLIRLQEFDEKEEESMIPESDAMDLSYVRRSGSSNLSSRISIGTRSSSLGRSRRNSIQGSRPEGDRLDDDDDEMDKKASVGRLAYLNKPETPVLVLGSFVAAINGVIFPVFGIVISSVLKTFYEPPDELRKGSKFWAVMFVLLGLVTFLVVPAQHYLFGVAGGKLIERVRSLSFERLVHQEIGWFDKPSNTSGQIGARLSADASTVRKLVGDSLSLVVQNIATCIAGLVIALLANWKLGLIVLVLLPLLSLQEYAQIKFLRGFSADAKKMYEEASQVANDAVASIRTVASFCGEQNVMDAYLRKCEAPMRNGERQGIISGLGYSFSFIALYCTYALCFYIGARFVHDAQANFTQVFRVFFALTLAALGVSQSSTAASDINNARDSARSIFAILDRQSKIDSSTDEGEVLQNVRGDIKFHHVSFRYPSRPHVQIFRDLCLSMPAGKVEPIGFTGDATFFFFFFLTVALVGESGSGKSTVIALLERFYDPEAGTISLDGMDIAKLKVSWVRQQMGLVGQEPVLFNGTIRTNIEYGKQGAVSEEELVAAAEAAGAHRFISGLPQGYDTNVGERGVQLSGGQKQRIAIARAVLKDPRVLLLDEATSALDAESERVVQESLDRVMVGRAAVVVAHRLSTIRGAEKIAVVKNGVVAEQGRHETLMGIQNGIYASLVALQTSST</sequence>
<feature type="transmembrane region" description="Helical" evidence="12">
    <location>
        <begin position="749"/>
        <end position="772"/>
    </location>
</feature>
<dbReference type="FunFam" id="1.20.1560.10:FF:000009">
    <property type="entry name" value="ABC transporter B family member 1"/>
    <property type="match status" value="1"/>
</dbReference>
<dbReference type="Pfam" id="PF00664">
    <property type="entry name" value="ABC_membrane"/>
    <property type="match status" value="2"/>
</dbReference>
<evidence type="ECO:0000256" key="9">
    <source>
        <dbReference type="ARBA" id="ARBA00023136"/>
    </source>
</evidence>
<organism evidence="15 16">
    <name type="scientific">Musa troglodytarum</name>
    <name type="common">fe'i banana</name>
    <dbReference type="NCBI Taxonomy" id="320322"/>
    <lineage>
        <taxon>Eukaryota</taxon>
        <taxon>Viridiplantae</taxon>
        <taxon>Streptophyta</taxon>
        <taxon>Embryophyta</taxon>
        <taxon>Tracheophyta</taxon>
        <taxon>Spermatophyta</taxon>
        <taxon>Magnoliopsida</taxon>
        <taxon>Liliopsida</taxon>
        <taxon>Zingiberales</taxon>
        <taxon>Musaceae</taxon>
        <taxon>Musa</taxon>
    </lineage>
</organism>
<dbReference type="CDD" id="cd18577">
    <property type="entry name" value="ABC_6TM_Pgp_ABCB1_D1_like"/>
    <property type="match status" value="1"/>
</dbReference>
<dbReference type="InterPro" id="IPR003593">
    <property type="entry name" value="AAA+_ATPase"/>
</dbReference>
<dbReference type="InterPro" id="IPR011527">
    <property type="entry name" value="ABC1_TM_dom"/>
</dbReference>
<evidence type="ECO:0000256" key="8">
    <source>
        <dbReference type="ARBA" id="ARBA00022989"/>
    </source>
</evidence>
<dbReference type="Proteomes" id="UP001055439">
    <property type="component" value="Chromosome 2"/>
</dbReference>
<evidence type="ECO:0000256" key="2">
    <source>
        <dbReference type="ARBA" id="ARBA00007577"/>
    </source>
</evidence>
<evidence type="ECO:0000259" key="14">
    <source>
        <dbReference type="PROSITE" id="PS50929"/>
    </source>
</evidence>
<dbReference type="GO" id="GO:0005524">
    <property type="term" value="F:ATP binding"/>
    <property type="evidence" value="ECO:0007669"/>
    <property type="project" value="UniProtKB-KW"/>
</dbReference>
<evidence type="ECO:0000256" key="11">
    <source>
        <dbReference type="SAM" id="MobiDB-lite"/>
    </source>
</evidence>
<dbReference type="PROSITE" id="PS50929">
    <property type="entry name" value="ABC_TM1F"/>
    <property type="match status" value="2"/>
</dbReference>
<dbReference type="SUPFAM" id="SSF52540">
    <property type="entry name" value="P-loop containing nucleoside triphosphate hydrolases"/>
    <property type="match status" value="2"/>
</dbReference>
<dbReference type="GO" id="GO:0016887">
    <property type="term" value="F:ATP hydrolysis activity"/>
    <property type="evidence" value="ECO:0007669"/>
    <property type="project" value="InterPro"/>
</dbReference>
<feature type="domain" description="ABC transporter" evidence="13">
    <location>
        <begin position="1030"/>
        <end position="1285"/>
    </location>
</feature>
<gene>
    <name evidence="15" type="ORF">MUK42_28418</name>
</gene>
<dbReference type="InterPro" id="IPR027417">
    <property type="entry name" value="P-loop_NTPase"/>
</dbReference>
<feature type="transmembrane region" description="Helical" evidence="12">
    <location>
        <begin position="283"/>
        <end position="308"/>
    </location>
</feature>
<keyword evidence="16" id="KW-1185">Reference proteome</keyword>
<dbReference type="InterPro" id="IPR039421">
    <property type="entry name" value="Type_1_exporter"/>
</dbReference>
<keyword evidence="7" id="KW-0067">ATP-binding</keyword>
<feature type="domain" description="ABC transmembrane type-1" evidence="14">
    <location>
        <begin position="101"/>
        <end position="347"/>
    </location>
</feature>
<feature type="domain" description="ABC transmembrane type-1" evidence="14">
    <location>
        <begin position="709"/>
        <end position="995"/>
    </location>
</feature>
<evidence type="ECO:0000256" key="12">
    <source>
        <dbReference type="SAM" id="Phobius"/>
    </source>
</evidence>
<dbReference type="SMART" id="SM00382">
    <property type="entry name" value="AAA"/>
    <property type="match status" value="2"/>
</dbReference>
<feature type="region of interest" description="Disordered" evidence="11">
    <location>
        <begin position="650"/>
        <end position="687"/>
    </location>
</feature>
<dbReference type="CDD" id="cd18578">
    <property type="entry name" value="ABC_6TM_Pgp_ABCB1_D2_like"/>
    <property type="match status" value="1"/>
</dbReference>
<dbReference type="Gene3D" id="3.40.50.300">
    <property type="entry name" value="P-loop containing nucleotide triphosphate hydrolases"/>
    <property type="match status" value="2"/>
</dbReference>
<feature type="compositionally biased region" description="Basic and acidic residues" evidence="11">
    <location>
        <begin position="1"/>
        <end position="10"/>
    </location>
</feature>
<keyword evidence="10" id="KW-0325">Glycoprotein</keyword>
<reference evidence="15" key="1">
    <citation type="submission" date="2022-05" db="EMBL/GenBank/DDBJ databases">
        <title>The Musa troglodytarum L. genome provides insights into the mechanism of non-climacteric behaviour and enrichment of carotenoids.</title>
        <authorList>
            <person name="Wang J."/>
        </authorList>
    </citation>
    <scope>NUCLEOTIDE SEQUENCE</scope>
    <source>
        <tissue evidence="15">Leaf</tissue>
    </source>
</reference>
<dbReference type="Pfam" id="PF00005">
    <property type="entry name" value="ABC_tran"/>
    <property type="match status" value="2"/>
</dbReference>
<dbReference type="GO" id="GO:0010328">
    <property type="term" value="F:auxin influx transmembrane transporter activity"/>
    <property type="evidence" value="ECO:0007669"/>
    <property type="project" value="UniProtKB-ARBA"/>
</dbReference>
<feature type="region of interest" description="Disordered" evidence="11">
    <location>
        <begin position="1"/>
        <end position="23"/>
    </location>
</feature>
<feature type="transmembrane region" description="Helical" evidence="12">
    <location>
        <begin position="190"/>
        <end position="215"/>
    </location>
</feature>
<evidence type="ECO:0000313" key="15">
    <source>
        <dbReference type="EMBL" id="URD88213.1"/>
    </source>
</evidence>
<dbReference type="EMBL" id="CP097504">
    <property type="protein sequence ID" value="URD88213.1"/>
    <property type="molecule type" value="Genomic_DNA"/>
</dbReference>
<keyword evidence="9 12" id="KW-0472">Membrane</keyword>
<keyword evidence="8 12" id="KW-1133">Transmembrane helix</keyword>
<dbReference type="CDD" id="cd03249">
    <property type="entry name" value="ABC_MTABC3_MDL1_MDL2"/>
    <property type="match status" value="2"/>
</dbReference>
<dbReference type="PROSITE" id="PS00211">
    <property type="entry name" value="ABC_TRANSPORTER_1"/>
    <property type="match status" value="2"/>
</dbReference>
<dbReference type="FunFam" id="3.40.50.300:FF:000066">
    <property type="entry name" value="ABC transporter B family member 1"/>
    <property type="match status" value="2"/>
</dbReference>
<evidence type="ECO:0000256" key="6">
    <source>
        <dbReference type="ARBA" id="ARBA00022741"/>
    </source>
</evidence>
<evidence type="ECO:0000256" key="1">
    <source>
        <dbReference type="ARBA" id="ARBA00004651"/>
    </source>
</evidence>
<evidence type="ECO:0000313" key="16">
    <source>
        <dbReference type="Proteomes" id="UP001055439"/>
    </source>
</evidence>
<comment type="similarity">
    <text evidence="2">Belongs to the ABC transporter superfamily. ABCB family. Multidrug resistance exporter (TC 3.A.1.201) subfamily.</text>
</comment>
<keyword evidence="6" id="KW-0547">Nucleotide-binding</keyword>
<dbReference type="GO" id="GO:0010329">
    <property type="term" value="F:auxin efflux transmembrane transporter activity"/>
    <property type="evidence" value="ECO:0007669"/>
    <property type="project" value="UniProtKB-ARBA"/>
</dbReference>
<dbReference type="SUPFAM" id="SSF90123">
    <property type="entry name" value="ABC transporter transmembrane region"/>
    <property type="match status" value="2"/>
</dbReference>
<feature type="transmembrane region" description="Helical" evidence="12">
    <location>
        <begin position="707"/>
        <end position="729"/>
    </location>
</feature>
<keyword evidence="3" id="KW-0813">Transport</keyword>
<dbReference type="InterPro" id="IPR003439">
    <property type="entry name" value="ABC_transporter-like_ATP-bd"/>
</dbReference>
<dbReference type="InterPro" id="IPR036640">
    <property type="entry name" value="ABC1_TM_sf"/>
</dbReference>
<feature type="compositionally biased region" description="Low complexity" evidence="11">
    <location>
        <begin position="650"/>
        <end position="664"/>
    </location>
</feature>
<keyword evidence="4 12" id="KW-0812">Transmembrane</keyword>
<dbReference type="GO" id="GO:0005886">
    <property type="term" value="C:plasma membrane"/>
    <property type="evidence" value="ECO:0007669"/>
    <property type="project" value="UniProtKB-SubCell"/>
</dbReference>
<accession>A0A9E7JP42</accession>
<evidence type="ECO:0000256" key="7">
    <source>
        <dbReference type="ARBA" id="ARBA00022840"/>
    </source>
</evidence>
<dbReference type="PANTHER" id="PTHR24222:SF50">
    <property type="entry name" value="ABC TRANSPORTER B FAMILY MEMBER 9-LIKE ISOFORM X2"/>
    <property type="match status" value="1"/>
</dbReference>
<evidence type="ECO:0000256" key="3">
    <source>
        <dbReference type="ARBA" id="ARBA00022448"/>
    </source>
</evidence>
<dbReference type="PANTHER" id="PTHR24222">
    <property type="entry name" value="ABC TRANSPORTER B FAMILY"/>
    <property type="match status" value="1"/>
</dbReference>
<feature type="transmembrane region" description="Helical" evidence="12">
    <location>
        <begin position="934"/>
        <end position="956"/>
    </location>
</feature>